<organism evidence="1">
    <name type="scientific">Aeromonas salmonicida subsp. salmonicida</name>
    <dbReference type="NCBI Taxonomy" id="29491"/>
    <lineage>
        <taxon>Bacteria</taxon>
        <taxon>Pseudomonadati</taxon>
        <taxon>Pseudomonadota</taxon>
        <taxon>Gammaproteobacteria</taxon>
        <taxon>Aeromonadales</taxon>
        <taxon>Aeromonadaceae</taxon>
        <taxon>Aeromonas</taxon>
    </lineage>
</organism>
<protein>
    <submittedName>
        <fullName evidence="1">Uncharacterized protein</fullName>
    </submittedName>
</protein>
<name>A0A1I9S203_AERSS</name>
<proteinExistence type="predicted"/>
<dbReference type="AlphaFoldDB" id="A0A1I9S203"/>
<geneLocation type="plasmid" evidence="1">
    <name>pAsa8</name>
</geneLocation>
<evidence type="ECO:0000313" key="1">
    <source>
        <dbReference type="EMBL" id="AOZ60595.1"/>
    </source>
</evidence>
<sequence>MDSMKRAETIYPFQYLIRLSVYPLNPPFLTSIPTMLL</sequence>
<dbReference type="EMBL" id="KX364409">
    <property type="protein sequence ID" value="AOZ60595.1"/>
    <property type="molecule type" value="Genomic_DNA"/>
</dbReference>
<keyword evidence="1" id="KW-0614">Plasmid</keyword>
<accession>A0A1I9S203</accession>
<reference evidence="1" key="1">
    <citation type="journal article" date="2016" name="Sci. Rep.">
        <title>Diversity of antibiotic-resistance genes in Canadian isolates of Aeromonas salmonicida subsp. salmonicida: dominance of pSN254b and discovery of pAsa8.</title>
        <authorList>
            <person name="Trudel M.V."/>
            <person name="Vincent A.T."/>
            <person name="Attere S.A."/>
            <person name="Labbe M."/>
            <person name="Derome N."/>
            <person name="Culley A.I."/>
            <person name="Charette S.J."/>
        </authorList>
    </citation>
    <scope>NUCLEOTIDE SEQUENCE</scope>
    <source>
        <strain evidence="1">M16474-11</strain>
        <plasmid evidence="1">pAsa8</plasmid>
    </source>
</reference>